<dbReference type="Proteomes" id="UP000886520">
    <property type="component" value="Chromosome 19"/>
</dbReference>
<keyword evidence="2" id="KW-1185">Reference proteome</keyword>
<dbReference type="EMBL" id="JABFUD020000019">
    <property type="protein sequence ID" value="KAI5065725.1"/>
    <property type="molecule type" value="Genomic_DNA"/>
</dbReference>
<name>A0A9D4Z9G4_ADICA</name>
<gene>
    <name evidence="1" type="ORF">GOP47_0020420</name>
</gene>
<sequence>VDMLLASNAVEMPFEDDNVSNVMDAMDDALNFDVVDIDEKSLAMDVLGVSHIASIAILPLVGVPSVPSLVAKRGRPPVKNIVGRGQPRVVHAKECFGSHVDATNVDASSLGTSFHAKKLLGFLVMRVL</sequence>
<proteinExistence type="predicted"/>
<feature type="non-terminal residue" evidence="1">
    <location>
        <position position="1"/>
    </location>
</feature>
<accession>A0A9D4Z9G4</accession>
<dbReference type="AlphaFoldDB" id="A0A9D4Z9G4"/>
<reference evidence="1" key="1">
    <citation type="submission" date="2021-01" db="EMBL/GenBank/DDBJ databases">
        <title>Adiantum capillus-veneris genome.</title>
        <authorList>
            <person name="Fang Y."/>
            <person name="Liao Q."/>
        </authorList>
    </citation>
    <scope>NUCLEOTIDE SEQUENCE</scope>
    <source>
        <strain evidence="1">H3</strain>
        <tissue evidence="1">Leaf</tissue>
    </source>
</reference>
<evidence type="ECO:0000313" key="2">
    <source>
        <dbReference type="Proteomes" id="UP000886520"/>
    </source>
</evidence>
<organism evidence="1 2">
    <name type="scientific">Adiantum capillus-veneris</name>
    <name type="common">Maidenhair fern</name>
    <dbReference type="NCBI Taxonomy" id="13818"/>
    <lineage>
        <taxon>Eukaryota</taxon>
        <taxon>Viridiplantae</taxon>
        <taxon>Streptophyta</taxon>
        <taxon>Embryophyta</taxon>
        <taxon>Tracheophyta</taxon>
        <taxon>Polypodiopsida</taxon>
        <taxon>Polypodiidae</taxon>
        <taxon>Polypodiales</taxon>
        <taxon>Pteridineae</taxon>
        <taxon>Pteridaceae</taxon>
        <taxon>Vittarioideae</taxon>
        <taxon>Adiantum</taxon>
    </lineage>
</organism>
<comment type="caution">
    <text evidence="1">The sequence shown here is derived from an EMBL/GenBank/DDBJ whole genome shotgun (WGS) entry which is preliminary data.</text>
</comment>
<evidence type="ECO:0000313" key="1">
    <source>
        <dbReference type="EMBL" id="KAI5065725.1"/>
    </source>
</evidence>
<protein>
    <submittedName>
        <fullName evidence="1">Uncharacterized protein</fullName>
    </submittedName>
</protein>